<dbReference type="AlphaFoldDB" id="A0A8X6U4S4"/>
<proteinExistence type="predicted"/>
<dbReference type="Proteomes" id="UP000887013">
    <property type="component" value="Unassembled WGS sequence"/>
</dbReference>
<organism evidence="1 2">
    <name type="scientific">Nephila pilipes</name>
    <name type="common">Giant wood spider</name>
    <name type="synonym">Nephila maculata</name>
    <dbReference type="NCBI Taxonomy" id="299642"/>
    <lineage>
        <taxon>Eukaryota</taxon>
        <taxon>Metazoa</taxon>
        <taxon>Ecdysozoa</taxon>
        <taxon>Arthropoda</taxon>
        <taxon>Chelicerata</taxon>
        <taxon>Arachnida</taxon>
        <taxon>Araneae</taxon>
        <taxon>Araneomorphae</taxon>
        <taxon>Entelegynae</taxon>
        <taxon>Araneoidea</taxon>
        <taxon>Nephilidae</taxon>
        <taxon>Nephila</taxon>
    </lineage>
</organism>
<gene>
    <name evidence="1" type="ORF">NPIL_17481</name>
</gene>
<keyword evidence="2" id="KW-1185">Reference proteome</keyword>
<comment type="caution">
    <text evidence="1">The sequence shown here is derived from an EMBL/GenBank/DDBJ whole genome shotgun (WGS) entry which is preliminary data.</text>
</comment>
<evidence type="ECO:0000313" key="2">
    <source>
        <dbReference type="Proteomes" id="UP000887013"/>
    </source>
</evidence>
<sequence>MRQADPNRNNLDQSRTWITSREVAHETSKECWRGVSRRPITKTFWGIIEVQLPRINYPLFSKEPEDTDESVYDIPKYSERTHLFYSLKKKEAVVA</sequence>
<evidence type="ECO:0000313" key="1">
    <source>
        <dbReference type="EMBL" id="GFT80237.1"/>
    </source>
</evidence>
<dbReference type="EMBL" id="BMAW01118512">
    <property type="protein sequence ID" value="GFT80237.1"/>
    <property type="molecule type" value="Genomic_DNA"/>
</dbReference>
<reference evidence="1" key="1">
    <citation type="submission" date="2020-08" db="EMBL/GenBank/DDBJ databases">
        <title>Multicomponent nature underlies the extraordinary mechanical properties of spider dragline silk.</title>
        <authorList>
            <person name="Kono N."/>
            <person name="Nakamura H."/>
            <person name="Mori M."/>
            <person name="Yoshida Y."/>
            <person name="Ohtoshi R."/>
            <person name="Malay A.D."/>
            <person name="Moran D.A.P."/>
            <person name="Tomita M."/>
            <person name="Numata K."/>
            <person name="Arakawa K."/>
        </authorList>
    </citation>
    <scope>NUCLEOTIDE SEQUENCE</scope>
</reference>
<accession>A0A8X6U4S4</accession>
<protein>
    <submittedName>
        <fullName evidence="1">Uncharacterized protein</fullName>
    </submittedName>
</protein>
<name>A0A8X6U4S4_NEPPI</name>